<keyword evidence="2" id="KW-1003">Cell membrane</keyword>
<dbReference type="RefSeq" id="WP_220560143.1">
    <property type="nucleotide sequence ID" value="NZ_CP074133.1"/>
</dbReference>
<evidence type="ECO:0000256" key="6">
    <source>
        <dbReference type="SAM" id="Phobius"/>
    </source>
</evidence>
<dbReference type="PANTHER" id="PTHR23513:SF6">
    <property type="entry name" value="MAJOR FACILITATOR SUPERFAMILY ASSOCIATED DOMAIN-CONTAINING PROTEIN"/>
    <property type="match status" value="1"/>
</dbReference>
<dbReference type="PANTHER" id="PTHR23513">
    <property type="entry name" value="INTEGRAL MEMBRANE EFFLUX PROTEIN-RELATED"/>
    <property type="match status" value="1"/>
</dbReference>
<evidence type="ECO:0000313" key="9">
    <source>
        <dbReference type="Proteomes" id="UP000676079"/>
    </source>
</evidence>
<dbReference type="Proteomes" id="UP000676079">
    <property type="component" value="Chromosome"/>
</dbReference>
<feature type="transmembrane region" description="Helical" evidence="6">
    <location>
        <begin position="365"/>
        <end position="387"/>
    </location>
</feature>
<keyword evidence="9" id="KW-1185">Reference proteome</keyword>
<dbReference type="PROSITE" id="PS50850">
    <property type="entry name" value="MFS"/>
    <property type="match status" value="1"/>
</dbReference>
<reference evidence="8 9" key="1">
    <citation type="submission" date="2021-05" db="EMBL/GenBank/DDBJ databases">
        <title>Direct Submission.</title>
        <authorList>
            <person name="Li K."/>
            <person name="Gao J."/>
        </authorList>
    </citation>
    <scope>NUCLEOTIDE SEQUENCE [LARGE SCALE GENOMIC DNA]</scope>
    <source>
        <strain evidence="8 9">Mg02</strain>
    </source>
</reference>
<evidence type="ECO:0000256" key="5">
    <source>
        <dbReference type="ARBA" id="ARBA00023136"/>
    </source>
</evidence>
<feature type="transmembrane region" description="Helical" evidence="6">
    <location>
        <begin position="307"/>
        <end position="326"/>
    </location>
</feature>
<dbReference type="SUPFAM" id="SSF103473">
    <property type="entry name" value="MFS general substrate transporter"/>
    <property type="match status" value="1"/>
</dbReference>
<keyword evidence="5 6" id="KW-0472">Membrane</keyword>
<feature type="transmembrane region" description="Helical" evidence="6">
    <location>
        <begin position="393"/>
        <end position="410"/>
    </location>
</feature>
<organism evidence="8 9">
    <name type="scientific">Nocardiopsis changdeensis</name>
    <dbReference type="NCBI Taxonomy" id="2831969"/>
    <lineage>
        <taxon>Bacteria</taxon>
        <taxon>Bacillati</taxon>
        <taxon>Actinomycetota</taxon>
        <taxon>Actinomycetes</taxon>
        <taxon>Streptosporangiales</taxon>
        <taxon>Nocardiopsidaceae</taxon>
        <taxon>Nocardiopsis</taxon>
    </lineage>
</organism>
<proteinExistence type="predicted"/>
<evidence type="ECO:0000313" key="8">
    <source>
        <dbReference type="EMBL" id="QUX24700.1"/>
    </source>
</evidence>
<protein>
    <submittedName>
        <fullName evidence="8">MFS transporter</fullName>
    </submittedName>
</protein>
<name>A0ABX8BSM9_9ACTN</name>
<feature type="transmembrane region" description="Helical" evidence="6">
    <location>
        <begin position="276"/>
        <end position="300"/>
    </location>
</feature>
<evidence type="ECO:0000256" key="3">
    <source>
        <dbReference type="ARBA" id="ARBA00022692"/>
    </source>
</evidence>
<feature type="transmembrane region" description="Helical" evidence="6">
    <location>
        <begin position="332"/>
        <end position="353"/>
    </location>
</feature>
<evidence type="ECO:0000256" key="4">
    <source>
        <dbReference type="ARBA" id="ARBA00022989"/>
    </source>
</evidence>
<sequence length="433" mass="44306">MTSPPPGTPARDDRLGGAFHRLLAASGLTNLGDGMLATALPLIAATLTHDPLAVAGLLVVRFLPWLLVAPFAGVLLDRVDRLRAMAAANAVAAAAVAVLAAVVASGRVEMWVLYAVLFVVITCETVSDPAARISVARLVPGRLLDRANGRQEGMHLVAQDCLAKPVAGLLFAVAALLPVAGVALSYALCAVLVFTVVRLLRRRPDLDGDAAADGPAAPGPGAGVLASLREGLGHAFGDRLIRRMMFTNAGTMAGIQMGTAVMVLHVRQVLEVPAALYGVFLAAVAVGGILGAMVAARLVLAVGRRTVMTAGYLGMGLGLAAMAFTTHAVPAAAAWALVGVSMTTSNIAGSVFFQTVVPDHLRGRVSAAFRTVGWGTAPAGAFAGGLLGRIDLALPYLAGGLLMVATVLVFRRTIAECARLCDEAAARLAGADR</sequence>
<dbReference type="InterPro" id="IPR011701">
    <property type="entry name" value="MFS"/>
</dbReference>
<evidence type="ECO:0000256" key="2">
    <source>
        <dbReference type="ARBA" id="ARBA00022475"/>
    </source>
</evidence>
<evidence type="ECO:0000256" key="1">
    <source>
        <dbReference type="ARBA" id="ARBA00004651"/>
    </source>
</evidence>
<dbReference type="EMBL" id="CP074133">
    <property type="protein sequence ID" value="QUX24700.1"/>
    <property type="molecule type" value="Genomic_DNA"/>
</dbReference>
<keyword evidence="4 6" id="KW-1133">Transmembrane helix</keyword>
<feature type="transmembrane region" description="Helical" evidence="6">
    <location>
        <begin position="183"/>
        <end position="200"/>
    </location>
</feature>
<dbReference type="Gene3D" id="1.20.1250.20">
    <property type="entry name" value="MFS general substrate transporter like domains"/>
    <property type="match status" value="1"/>
</dbReference>
<evidence type="ECO:0000259" key="7">
    <source>
        <dbReference type="PROSITE" id="PS50850"/>
    </source>
</evidence>
<accession>A0ABX8BSM9</accession>
<feature type="transmembrane region" description="Helical" evidence="6">
    <location>
        <begin position="249"/>
        <end position="270"/>
    </location>
</feature>
<feature type="transmembrane region" description="Helical" evidence="6">
    <location>
        <begin position="86"/>
        <end position="105"/>
    </location>
</feature>
<feature type="transmembrane region" description="Helical" evidence="6">
    <location>
        <begin position="52"/>
        <end position="74"/>
    </location>
</feature>
<dbReference type="InterPro" id="IPR036259">
    <property type="entry name" value="MFS_trans_sf"/>
</dbReference>
<feature type="domain" description="Major facilitator superfamily (MFS) profile" evidence="7">
    <location>
        <begin position="223"/>
        <end position="433"/>
    </location>
</feature>
<dbReference type="InterPro" id="IPR020846">
    <property type="entry name" value="MFS_dom"/>
</dbReference>
<dbReference type="Pfam" id="PF07690">
    <property type="entry name" value="MFS_1"/>
    <property type="match status" value="1"/>
</dbReference>
<keyword evidence="3 6" id="KW-0812">Transmembrane</keyword>
<comment type="subcellular location">
    <subcellularLocation>
        <location evidence="1">Cell membrane</location>
        <topology evidence="1">Multi-pass membrane protein</topology>
    </subcellularLocation>
</comment>
<dbReference type="CDD" id="cd06173">
    <property type="entry name" value="MFS_MefA_like"/>
    <property type="match status" value="1"/>
</dbReference>
<feature type="transmembrane region" description="Helical" evidence="6">
    <location>
        <begin position="111"/>
        <end position="135"/>
    </location>
</feature>
<gene>
    <name evidence="8" type="ORF">KGD84_10785</name>
</gene>